<dbReference type="SFLD" id="SFLDG01061">
    <property type="entry name" value="methylthiotransferase"/>
    <property type="match status" value="1"/>
</dbReference>
<feature type="domain" description="Radical SAM core" evidence="9">
    <location>
        <begin position="140"/>
        <end position="371"/>
    </location>
</feature>
<evidence type="ECO:0000256" key="6">
    <source>
        <dbReference type="ARBA" id="ARBA00023004"/>
    </source>
</evidence>
<reference evidence="10" key="1">
    <citation type="journal article" date="2020" name="mSystems">
        <title>Genome- and Community-Level Interaction Insights into Carbon Utilization and Element Cycling Functions of Hydrothermarchaeota in Hydrothermal Sediment.</title>
        <authorList>
            <person name="Zhou Z."/>
            <person name="Liu Y."/>
            <person name="Xu W."/>
            <person name="Pan J."/>
            <person name="Luo Z.H."/>
            <person name="Li M."/>
        </authorList>
    </citation>
    <scope>NUCLEOTIDE SEQUENCE [LARGE SCALE GENOMIC DNA]</scope>
    <source>
        <strain evidence="10">SpSt-897</strain>
    </source>
</reference>
<evidence type="ECO:0000256" key="5">
    <source>
        <dbReference type="ARBA" id="ARBA00022723"/>
    </source>
</evidence>
<dbReference type="PANTHER" id="PTHR11918:SF45">
    <property type="entry name" value="THREONYLCARBAMOYLADENOSINE TRNA METHYLTHIOTRANSFERASE"/>
    <property type="match status" value="1"/>
</dbReference>
<keyword evidence="4" id="KW-0949">S-adenosyl-L-methionine</keyword>
<feature type="domain" description="MTTase N-terminal" evidence="8">
    <location>
        <begin position="2"/>
        <end position="114"/>
    </location>
</feature>
<dbReference type="Gene3D" id="3.40.50.12160">
    <property type="entry name" value="Methylthiotransferase, N-terminal domain"/>
    <property type="match status" value="1"/>
</dbReference>
<proteinExistence type="predicted"/>
<dbReference type="InterPro" id="IPR020612">
    <property type="entry name" value="Methylthiotransferase_CS"/>
</dbReference>
<dbReference type="PANTHER" id="PTHR11918">
    <property type="entry name" value="RADICAL SAM PROTEINS"/>
    <property type="match status" value="1"/>
</dbReference>
<dbReference type="Pfam" id="PF04055">
    <property type="entry name" value="Radical_SAM"/>
    <property type="match status" value="1"/>
</dbReference>
<gene>
    <name evidence="10" type="primary">mtaB</name>
    <name evidence="10" type="ORF">ENW96_01760</name>
</gene>
<dbReference type="InterPro" id="IPR006638">
    <property type="entry name" value="Elp3/MiaA/NifB-like_rSAM"/>
</dbReference>
<dbReference type="InterPro" id="IPR023404">
    <property type="entry name" value="rSAM_horseshoe"/>
</dbReference>
<dbReference type="GO" id="GO:0035598">
    <property type="term" value="F:tRNA (N(6)-L-threonylcarbamoyladenosine(37)-C(2))-methylthiotransferase activity"/>
    <property type="evidence" value="ECO:0007669"/>
    <property type="project" value="TreeGrafter"/>
</dbReference>
<comment type="cofactor">
    <cofactor evidence="1">
        <name>[4Fe-4S] cluster</name>
        <dbReference type="ChEBI" id="CHEBI:49883"/>
    </cofactor>
</comment>
<dbReference type="GO" id="GO:0046872">
    <property type="term" value="F:metal ion binding"/>
    <property type="evidence" value="ECO:0007669"/>
    <property type="project" value="UniProtKB-KW"/>
</dbReference>
<dbReference type="InterPro" id="IPR005839">
    <property type="entry name" value="Methylthiotransferase"/>
</dbReference>
<dbReference type="NCBIfam" id="TIGR00089">
    <property type="entry name" value="MiaB/RimO family radical SAM methylthiotransferase"/>
    <property type="match status" value="1"/>
</dbReference>
<dbReference type="PROSITE" id="PS01278">
    <property type="entry name" value="MTTASE_RADICAL"/>
    <property type="match status" value="1"/>
</dbReference>
<evidence type="ECO:0000259" key="8">
    <source>
        <dbReference type="PROSITE" id="PS51449"/>
    </source>
</evidence>
<dbReference type="PROSITE" id="PS51449">
    <property type="entry name" value="MTTASE_N"/>
    <property type="match status" value="1"/>
</dbReference>
<dbReference type="GO" id="GO:0051539">
    <property type="term" value="F:4 iron, 4 sulfur cluster binding"/>
    <property type="evidence" value="ECO:0007669"/>
    <property type="project" value="UniProtKB-KW"/>
</dbReference>
<protein>
    <submittedName>
        <fullName evidence="10">tRNA (N(6)-L-threonylcarbamoyladenosine(37)-C(2))-methylthiotransferase MtaB</fullName>
    </submittedName>
</protein>
<evidence type="ECO:0000256" key="1">
    <source>
        <dbReference type="ARBA" id="ARBA00001966"/>
    </source>
</evidence>
<dbReference type="SFLD" id="SFLDG01082">
    <property type="entry name" value="B12-binding_domain_containing"/>
    <property type="match status" value="1"/>
</dbReference>
<comment type="caution">
    <text evidence="10">The sequence shown here is derived from an EMBL/GenBank/DDBJ whole genome shotgun (WGS) entry which is preliminary data.</text>
</comment>
<evidence type="ECO:0000256" key="7">
    <source>
        <dbReference type="ARBA" id="ARBA00023014"/>
    </source>
</evidence>
<evidence type="ECO:0000259" key="9">
    <source>
        <dbReference type="PROSITE" id="PS51918"/>
    </source>
</evidence>
<dbReference type="InterPro" id="IPR006467">
    <property type="entry name" value="MiaB-like_bact"/>
</dbReference>
<evidence type="ECO:0000256" key="3">
    <source>
        <dbReference type="ARBA" id="ARBA00022679"/>
    </source>
</evidence>
<sequence>MPSFQVITFGCKVNQYESAAMAEALETLGFAPGPPGAGPDLVIVNTCTVTARADQQARQAIRRLARQYPGARLWVTGCYAQRDPLTLSSLPGVARVWGNREKLRLAAMVGSAGWEDGGPLVQVQALDSQEPFQPLPVSRFPGHTRAWLKVQDGCSHACSYCIVPSVRGPGRSLAPESVLSSLETLAARGFQEVVLTGIDLGQYGRDLAAPEDLAGLLRRLARTDWPWRLRLSSLEPQEITAELAAALSALPGLCPHFHLPMQSGSPGVLRAMGRPYQPEHFRELVMDLHRRFPTAALGLDVLVGFPGESAADFEATRRLVEALPVAYLHVFPFSPRPGTPAQALRRLPGKEVQRRAKVMQILNRNKKAAFYQGQVGQVGEVLVEGPVPGRPGWLKGLSANYLRVLLPGPEDWRNRRLNVRFLQVAEGMLVSEVLGSGRAVVEEN</sequence>
<dbReference type="PROSITE" id="PS51918">
    <property type="entry name" value="RADICAL_SAM"/>
    <property type="match status" value="1"/>
</dbReference>
<dbReference type="InterPro" id="IPR013848">
    <property type="entry name" value="Methylthiotransferase_N"/>
</dbReference>
<evidence type="ECO:0000313" key="10">
    <source>
        <dbReference type="EMBL" id="HGF33097.1"/>
    </source>
</evidence>
<keyword evidence="2" id="KW-0004">4Fe-4S</keyword>
<keyword evidence="7" id="KW-0411">Iron-sulfur</keyword>
<organism evidence="10">
    <name type="scientific">Desulfobacca acetoxidans</name>
    <dbReference type="NCBI Taxonomy" id="60893"/>
    <lineage>
        <taxon>Bacteria</taxon>
        <taxon>Pseudomonadati</taxon>
        <taxon>Thermodesulfobacteriota</taxon>
        <taxon>Desulfobaccia</taxon>
        <taxon>Desulfobaccales</taxon>
        <taxon>Desulfobaccaceae</taxon>
        <taxon>Desulfobacca</taxon>
    </lineage>
</organism>
<dbReference type="SMART" id="SM00729">
    <property type="entry name" value="Elp3"/>
    <property type="match status" value="1"/>
</dbReference>
<dbReference type="AlphaFoldDB" id="A0A7C3UWE9"/>
<keyword evidence="6" id="KW-0408">Iron</keyword>
<dbReference type="Pfam" id="PF00919">
    <property type="entry name" value="UPF0004"/>
    <property type="match status" value="1"/>
</dbReference>
<dbReference type="NCBIfam" id="TIGR01579">
    <property type="entry name" value="MiaB-like-C"/>
    <property type="match status" value="1"/>
</dbReference>
<name>A0A7C3UWE9_9BACT</name>
<dbReference type="SFLD" id="SFLDS00029">
    <property type="entry name" value="Radical_SAM"/>
    <property type="match status" value="1"/>
</dbReference>
<dbReference type="SUPFAM" id="SSF102114">
    <property type="entry name" value="Radical SAM enzymes"/>
    <property type="match status" value="1"/>
</dbReference>
<evidence type="ECO:0000256" key="2">
    <source>
        <dbReference type="ARBA" id="ARBA00022485"/>
    </source>
</evidence>
<dbReference type="Gene3D" id="3.80.30.20">
    <property type="entry name" value="tm_1862 like domain"/>
    <property type="match status" value="1"/>
</dbReference>
<dbReference type="CDD" id="cd01335">
    <property type="entry name" value="Radical_SAM"/>
    <property type="match status" value="1"/>
</dbReference>
<keyword evidence="3 10" id="KW-0808">Transferase</keyword>
<dbReference type="InterPro" id="IPR007197">
    <property type="entry name" value="rSAM"/>
</dbReference>
<dbReference type="InterPro" id="IPR058240">
    <property type="entry name" value="rSAM_sf"/>
</dbReference>
<accession>A0A7C3UWE9</accession>
<dbReference type="InterPro" id="IPR038135">
    <property type="entry name" value="Methylthiotransferase_N_sf"/>
</dbReference>
<evidence type="ECO:0000256" key="4">
    <source>
        <dbReference type="ARBA" id="ARBA00022691"/>
    </source>
</evidence>
<dbReference type="EMBL" id="DTMF01000047">
    <property type="protein sequence ID" value="HGF33097.1"/>
    <property type="molecule type" value="Genomic_DNA"/>
</dbReference>
<keyword evidence="5" id="KW-0479">Metal-binding</keyword>